<accession>A0A9D0ZA87</accession>
<feature type="binding site" evidence="8">
    <location>
        <position position="207"/>
    </location>
    <ligand>
        <name>Zn(2+)</name>
        <dbReference type="ChEBI" id="CHEBI:29105"/>
        <label>2</label>
    </ligand>
</feature>
<evidence type="ECO:0000256" key="7">
    <source>
        <dbReference type="PIRSR" id="PIRSR001123-1"/>
    </source>
</evidence>
<keyword evidence="3" id="KW-0645">Protease</keyword>
<dbReference type="PANTHER" id="PTHR32481">
    <property type="entry name" value="AMINOPEPTIDASE"/>
    <property type="match status" value="1"/>
</dbReference>
<dbReference type="Gene3D" id="3.40.630.10">
    <property type="entry name" value="Zn peptidases"/>
    <property type="match status" value="1"/>
</dbReference>
<comment type="similarity">
    <text evidence="1 6">Belongs to the peptidase M42 family.</text>
</comment>
<reference evidence="9" key="1">
    <citation type="submission" date="2020-10" db="EMBL/GenBank/DDBJ databases">
        <authorList>
            <person name="Gilroy R."/>
        </authorList>
    </citation>
    <scope>NUCLEOTIDE SEQUENCE</scope>
    <source>
        <strain evidence="9">ChiSxjej2B14-6234</strain>
    </source>
</reference>
<dbReference type="Gene3D" id="2.40.30.40">
    <property type="entry name" value="Peptidase M42, domain 2"/>
    <property type="match status" value="1"/>
</dbReference>
<evidence type="ECO:0000256" key="1">
    <source>
        <dbReference type="ARBA" id="ARBA00006272"/>
    </source>
</evidence>
<organism evidence="9 10">
    <name type="scientific">Candidatus Onthenecus intestinigallinarum</name>
    <dbReference type="NCBI Taxonomy" id="2840875"/>
    <lineage>
        <taxon>Bacteria</taxon>
        <taxon>Bacillati</taxon>
        <taxon>Bacillota</taxon>
        <taxon>Clostridia</taxon>
        <taxon>Eubacteriales</taxon>
        <taxon>Candidatus Onthenecus</taxon>
    </lineage>
</organism>
<dbReference type="EMBL" id="DVFJ01000002">
    <property type="protein sequence ID" value="HIQ70708.1"/>
    <property type="molecule type" value="Genomic_DNA"/>
</dbReference>
<dbReference type="SUPFAM" id="SSF53187">
    <property type="entry name" value="Zn-dependent exopeptidases"/>
    <property type="match status" value="1"/>
</dbReference>
<dbReference type="Proteomes" id="UP000886887">
    <property type="component" value="Unassembled WGS sequence"/>
</dbReference>
<reference evidence="9" key="2">
    <citation type="journal article" date="2021" name="PeerJ">
        <title>Extensive microbial diversity within the chicken gut microbiome revealed by metagenomics and culture.</title>
        <authorList>
            <person name="Gilroy R."/>
            <person name="Ravi A."/>
            <person name="Getino M."/>
            <person name="Pursley I."/>
            <person name="Horton D.L."/>
            <person name="Alikhan N.F."/>
            <person name="Baker D."/>
            <person name="Gharbi K."/>
            <person name="Hall N."/>
            <person name="Watson M."/>
            <person name="Adriaenssens E.M."/>
            <person name="Foster-Nyarko E."/>
            <person name="Jarju S."/>
            <person name="Secka A."/>
            <person name="Antonio M."/>
            <person name="Oren A."/>
            <person name="Chaudhuri R.R."/>
            <person name="La Ragione R."/>
            <person name="Hildebrand F."/>
            <person name="Pallen M.J."/>
        </authorList>
    </citation>
    <scope>NUCLEOTIDE SEQUENCE</scope>
    <source>
        <strain evidence="9">ChiSxjej2B14-6234</strain>
    </source>
</reference>
<keyword evidence="4 8" id="KW-0479">Metal-binding</keyword>
<evidence type="ECO:0000256" key="3">
    <source>
        <dbReference type="ARBA" id="ARBA00022670"/>
    </source>
</evidence>
<gene>
    <name evidence="9" type="ORF">IAB73_00605</name>
</gene>
<keyword evidence="5" id="KW-0378">Hydrolase</keyword>
<feature type="binding site" evidence="8">
    <location>
        <position position="174"/>
    </location>
    <ligand>
        <name>Zn(2+)</name>
        <dbReference type="ChEBI" id="CHEBI:29105"/>
        <label>2</label>
    </ligand>
</feature>
<evidence type="ECO:0000256" key="8">
    <source>
        <dbReference type="PIRSR" id="PIRSR001123-2"/>
    </source>
</evidence>
<feature type="binding site" evidence="8">
    <location>
        <position position="312"/>
    </location>
    <ligand>
        <name>Zn(2+)</name>
        <dbReference type="ChEBI" id="CHEBI:29105"/>
        <label>2</label>
    </ligand>
</feature>
<keyword evidence="2" id="KW-0031">Aminopeptidase</keyword>
<dbReference type="InterPro" id="IPR023367">
    <property type="entry name" value="Peptidase_M42_dom2"/>
</dbReference>
<dbReference type="GO" id="GO:0046872">
    <property type="term" value="F:metal ion binding"/>
    <property type="evidence" value="ECO:0007669"/>
    <property type="project" value="UniProtKB-UniRule"/>
</dbReference>
<feature type="active site" description="Proton acceptor" evidence="7">
    <location>
        <position position="206"/>
    </location>
</feature>
<dbReference type="AlphaFoldDB" id="A0A9D0ZA87"/>
<comment type="caution">
    <text evidence="9">The sequence shown here is derived from an EMBL/GenBank/DDBJ whole genome shotgun (WGS) entry which is preliminary data.</text>
</comment>
<dbReference type="GO" id="GO:0006508">
    <property type="term" value="P:proteolysis"/>
    <property type="evidence" value="ECO:0007669"/>
    <property type="project" value="UniProtKB-KW"/>
</dbReference>
<dbReference type="PIRSF" id="PIRSF001123">
    <property type="entry name" value="PepA_GA"/>
    <property type="match status" value="1"/>
</dbReference>
<feature type="binding site" evidence="8">
    <location>
        <position position="174"/>
    </location>
    <ligand>
        <name>Zn(2+)</name>
        <dbReference type="ChEBI" id="CHEBI:29105"/>
        <label>1</label>
    </ligand>
</feature>
<dbReference type="GO" id="GO:0004177">
    <property type="term" value="F:aminopeptidase activity"/>
    <property type="evidence" value="ECO:0007669"/>
    <property type="project" value="UniProtKB-UniRule"/>
</dbReference>
<dbReference type="SUPFAM" id="SSF101821">
    <property type="entry name" value="Aminopeptidase/glucanase lid domain"/>
    <property type="match status" value="1"/>
</dbReference>
<dbReference type="PANTHER" id="PTHR32481:SF0">
    <property type="entry name" value="AMINOPEPTIDASE YPDE-RELATED"/>
    <property type="match status" value="1"/>
</dbReference>
<evidence type="ECO:0000256" key="6">
    <source>
        <dbReference type="PIRNR" id="PIRNR001123"/>
    </source>
</evidence>
<sequence length="347" mass="37972">MNLTEFLSRATQCSGLPGNEQEVAAFMREAFAPYCEQVQVDALQNMIAHLPGEGGGPKIYVCAHLDEIGLIVTGIEDDGCLRFSQMGGVDPRILPASEVHVLCDPPLHGVIGAKPPHILSEADRKKNYRREDLYIDVGYPAEEVRKRVSIGDRVQLTGPLTQLSGDYVACKTLDDRACCAILYLCAQALSQMRHKADVYLVCSSQEEVGSRGAKTSVYAVDPDLAIAIDVTHADMPDCAADETHDIDKACFTCGPNIHPRMLDAVLGVAKDIHVEHEISACSGETWTDASELQISRAGVPTVLMELPLKYMHTTVETISLRTLREQARLLAAYIASLDENWEDTICF</sequence>
<dbReference type="Pfam" id="PF05343">
    <property type="entry name" value="Peptidase_M42"/>
    <property type="match status" value="1"/>
</dbReference>
<name>A0A9D0ZA87_9FIRM</name>
<feature type="binding site" evidence="8">
    <location>
        <position position="229"/>
    </location>
    <ligand>
        <name>Zn(2+)</name>
        <dbReference type="ChEBI" id="CHEBI:29105"/>
        <label>1</label>
    </ligand>
</feature>
<dbReference type="InterPro" id="IPR051464">
    <property type="entry name" value="Peptidase_M42_aminopept"/>
</dbReference>
<feature type="binding site" evidence="8">
    <location>
        <position position="64"/>
    </location>
    <ligand>
        <name>Zn(2+)</name>
        <dbReference type="ChEBI" id="CHEBI:29105"/>
        <label>1</label>
    </ligand>
</feature>
<comment type="cofactor">
    <cofactor evidence="8">
        <name>a divalent metal cation</name>
        <dbReference type="ChEBI" id="CHEBI:60240"/>
    </cofactor>
    <text evidence="8">Binds 2 divalent metal cations per subunit.</text>
</comment>
<evidence type="ECO:0000256" key="2">
    <source>
        <dbReference type="ARBA" id="ARBA00022438"/>
    </source>
</evidence>
<proteinExistence type="inferred from homology"/>
<protein>
    <submittedName>
        <fullName evidence="9">M20/M25/M40 family metallo-hydrolase</fullName>
    </submittedName>
</protein>
<dbReference type="InterPro" id="IPR008007">
    <property type="entry name" value="Peptidase_M42"/>
</dbReference>
<evidence type="ECO:0000313" key="9">
    <source>
        <dbReference type="EMBL" id="HIQ70708.1"/>
    </source>
</evidence>
<evidence type="ECO:0000313" key="10">
    <source>
        <dbReference type="Proteomes" id="UP000886887"/>
    </source>
</evidence>
<evidence type="ECO:0000256" key="4">
    <source>
        <dbReference type="ARBA" id="ARBA00022723"/>
    </source>
</evidence>
<evidence type="ECO:0000256" key="5">
    <source>
        <dbReference type="ARBA" id="ARBA00022801"/>
    </source>
</evidence>